<keyword evidence="4" id="KW-1185">Reference proteome</keyword>
<proteinExistence type="predicted"/>
<evidence type="ECO:0000313" key="2">
    <source>
        <dbReference type="EMBL" id="TPG61440.1"/>
    </source>
</evidence>
<evidence type="ECO:0000256" key="1">
    <source>
        <dbReference type="SAM" id="Phobius"/>
    </source>
</evidence>
<keyword evidence="1" id="KW-1133">Transmembrane helix</keyword>
<feature type="non-terminal residue" evidence="2">
    <location>
        <position position="1"/>
    </location>
</feature>
<evidence type="ECO:0000313" key="3">
    <source>
        <dbReference type="EMBL" id="TPG62445.1"/>
    </source>
</evidence>
<name>A0A502GJF4_9GAMM</name>
<reference evidence="2 4" key="1">
    <citation type="journal article" date="2019" name="Environ. Microbiol.">
        <title>Species interactions and distinct microbial communities in high Arctic permafrost affected cryosols are associated with the CH4 and CO2 gas fluxes.</title>
        <authorList>
            <person name="Altshuler I."/>
            <person name="Hamel J."/>
            <person name="Turney S."/>
            <person name="Magnuson E."/>
            <person name="Levesque R."/>
            <person name="Greer C."/>
            <person name="Whyte L.G."/>
        </authorList>
    </citation>
    <scope>NUCLEOTIDE SEQUENCE [LARGE SCALE GENOMIC DNA]</scope>
    <source>
        <strain evidence="2 4">E4</strain>
    </source>
</reference>
<dbReference type="EMBL" id="RCZD01000006">
    <property type="protein sequence ID" value="TPG61440.1"/>
    <property type="molecule type" value="Genomic_DNA"/>
</dbReference>
<feature type="transmembrane region" description="Helical" evidence="1">
    <location>
        <begin position="6"/>
        <end position="30"/>
    </location>
</feature>
<keyword evidence="1" id="KW-0472">Membrane</keyword>
<dbReference type="EMBL" id="RCZD01000004">
    <property type="protein sequence ID" value="TPG62445.1"/>
    <property type="molecule type" value="Genomic_DNA"/>
</dbReference>
<dbReference type="Proteomes" id="UP000317663">
    <property type="component" value="Unassembled WGS sequence"/>
</dbReference>
<protein>
    <submittedName>
        <fullName evidence="2">IS4 family transposase</fullName>
    </submittedName>
</protein>
<gene>
    <name evidence="3" type="ORF">EAH77_08060</name>
    <name evidence="2" type="ORF">EAH77_12410</name>
</gene>
<evidence type="ECO:0000313" key="4">
    <source>
        <dbReference type="Proteomes" id="UP000317663"/>
    </source>
</evidence>
<keyword evidence="1" id="KW-0812">Transmembrane</keyword>
<accession>A0A502GJF4</accession>
<sequence length="89" mass="10122">SGSTGIARLNVLCLLSMIASVMTWFIGYLIELTGKHHSYQANTIKTRRVLSFQTLARNVLRHESDLITAANILNAFNIWQKNYDSVSHW</sequence>
<organism evidence="2 4">
    <name type="scientific">Ewingella americana</name>
    <dbReference type="NCBI Taxonomy" id="41202"/>
    <lineage>
        <taxon>Bacteria</taxon>
        <taxon>Pseudomonadati</taxon>
        <taxon>Pseudomonadota</taxon>
        <taxon>Gammaproteobacteria</taxon>
        <taxon>Enterobacterales</taxon>
        <taxon>Yersiniaceae</taxon>
        <taxon>Ewingella</taxon>
    </lineage>
</organism>
<dbReference type="AlphaFoldDB" id="A0A502GJF4"/>
<comment type="caution">
    <text evidence="2">The sequence shown here is derived from an EMBL/GenBank/DDBJ whole genome shotgun (WGS) entry which is preliminary data.</text>
</comment>